<dbReference type="Proteomes" id="UP001195483">
    <property type="component" value="Unassembled WGS sequence"/>
</dbReference>
<dbReference type="PANTHER" id="PTHR22382">
    <property type="entry name" value="RIKEN CDNA 4921504E06 GENE"/>
    <property type="match status" value="1"/>
</dbReference>
<keyword evidence="1" id="KW-0175">Coiled coil</keyword>
<gene>
    <name evidence="3" type="ORF">CHS0354_008001</name>
</gene>
<dbReference type="AlphaFoldDB" id="A0AAE0VTX9"/>
<organism evidence="3 4">
    <name type="scientific">Potamilus streckersoni</name>
    <dbReference type="NCBI Taxonomy" id="2493646"/>
    <lineage>
        <taxon>Eukaryota</taxon>
        <taxon>Metazoa</taxon>
        <taxon>Spiralia</taxon>
        <taxon>Lophotrochozoa</taxon>
        <taxon>Mollusca</taxon>
        <taxon>Bivalvia</taxon>
        <taxon>Autobranchia</taxon>
        <taxon>Heteroconchia</taxon>
        <taxon>Palaeoheterodonta</taxon>
        <taxon>Unionida</taxon>
        <taxon>Unionoidea</taxon>
        <taxon>Unionidae</taxon>
        <taxon>Ambleminae</taxon>
        <taxon>Lampsilini</taxon>
        <taxon>Potamilus</taxon>
    </lineage>
</organism>
<sequence length="251" mass="28597">MEKQKVEFDRLMQEQIRKAKEESLSAAQREAQSMKETEMDKYKLLMDQKKHLEEQLAKERTKNNVKSKEEMDADKFRKIEERMKEEIQRLKREIERVHKTWEKKFAILQQSLHALKDESYLRQTLQRQSAALHHAAVSYSVDTPVGIIPSSKSSPMKRPLPEITKFKAGNPGAGTAGPDFLSYTVSAPSGRGTAMFSVEENQIMSELDKDDLPTDILPLPDPPSRKPPSRCSNEGRPDSRGKVVVVPHVTA</sequence>
<reference evidence="3" key="1">
    <citation type="journal article" date="2021" name="Genome Biol. Evol.">
        <title>A High-Quality Reference Genome for a Parasitic Bivalve with Doubly Uniparental Inheritance (Bivalvia: Unionida).</title>
        <authorList>
            <person name="Smith C.H."/>
        </authorList>
    </citation>
    <scope>NUCLEOTIDE SEQUENCE</scope>
    <source>
        <strain evidence="3">CHS0354</strain>
    </source>
</reference>
<evidence type="ECO:0000313" key="4">
    <source>
        <dbReference type="Proteomes" id="UP001195483"/>
    </source>
</evidence>
<evidence type="ECO:0000256" key="2">
    <source>
        <dbReference type="SAM" id="MobiDB-lite"/>
    </source>
</evidence>
<evidence type="ECO:0000256" key="1">
    <source>
        <dbReference type="SAM" id="Coils"/>
    </source>
</evidence>
<dbReference type="PANTHER" id="PTHR22382:SF7">
    <property type="entry name" value="RIKEN CDNA 4921504E06 GENE"/>
    <property type="match status" value="1"/>
</dbReference>
<reference evidence="3" key="3">
    <citation type="submission" date="2023-05" db="EMBL/GenBank/DDBJ databases">
        <authorList>
            <person name="Smith C.H."/>
        </authorList>
    </citation>
    <scope>NUCLEOTIDE SEQUENCE</scope>
    <source>
        <strain evidence="3">CHS0354</strain>
        <tissue evidence="3">Mantle</tissue>
    </source>
</reference>
<evidence type="ECO:0000313" key="3">
    <source>
        <dbReference type="EMBL" id="KAK3589052.1"/>
    </source>
</evidence>
<accession>A0AAE0VTX9</accession>
<protein>
    <submittedName>
        <fullName evidence="3">Uncharacterized protein</fullName>
    </submittedName>
</protein>
<feature type="region of interest" description="Disordered" evidence="2">
    <location>
        <begin position="201"/>
        <end position="251"/>
    </location>
</feature>
<name>A0AAE0VTX9_9BIVA</name>
<proteinExistence type="predicted"/>
<dbReference type="EMBL" id="JAEAOA010000537">
    <property type="protein sequence ID" value="KAK3589052.1"/>
    <property type="molecule type" value="Genomic_DNA"/>
</dbReference>
<dbReference type="InterPro" id="IPR040119">
    <property type="entry name" value="C10orf67-like"/>
</dbReference>
<keyword evidence="4" id="KW-1185">Reference proteome</keyword>
<reference evidence="3" key="2">
    <citation type="journal article" date="2021" name="Genome Biol. Evol.">
        <title>Developing a high-quality reference genome for a parasitic bivalve with doubly uniparental inheritance (Bivalvia: Unionida).</title>
        <authorList>
            <person name="Smith C.H."/>
        </authorList>
    </citation>
    <scope>NUCLEOTIDE SEQUENCE</scope>
    <source>
        <strain evidence="3">CHS0354</strain>
        <tissue evidence="3">Mantle</tissue>
    </source>
</reference>
<feature type="coiled-coil region" evidence="1">
    <location>
        <begin position="17"/>
        <end position="104"/>
    </location>
</feature>
<comment type="caution">
    <text evidence="3">The sequence shown here is derived from an EMBL/GenBank/DDBJ whole genome shotgun (WGS) entry which is preliminary data.</text>
</comment>